<reference evidence="3" key="1">
    <citation type="submission" date="2016-10" db="EMBL/GenBank/DDBJ databases">
        <authorList>
            <person name="Varghese N."/>
            <person name="Submissions S."/>
        </authorList>
    </citation>
    <scope>NUCLEOTIDE SEQUENCE [LARGE SCALE GENOMIC DNA]</scope>
    <source>
        <strain evidence="3">DSM 18609</strain>
    </source>
</reference>
<proteinExistence type="predicted"/>
<dbReference type="Pfam" id="PF12508">
    <property type="entry name" value="Transposon_TraM"/>
    <property type="match status" value="1"/>
</dbReference>
<dbReference type="InterPro" id="IPR055407">
    <property type="entry name" value="TraM_C"/>
</dbReference>
<evidence type="ECO:0000313" key="2">
    <source>
        <dbReference type="EMBL" id="SDD71232.1"/>
    </source>
</evidence>
<dbReference type="EMBL" id="FMZH01000007">
    <property type="protein sequence ID" value="SDD71232.1"/>
    <property type="molecule type" value="Genomic_DNA"/>
</dbReference>
<name>A0A1G6WZ89_9SPHI</name>
<accession>A0A1G6WZ89</accession>
<gene>
    <name evidence="2" type="ORF">SAMN04488024_107177</name>
</gene>
<dbReference type="AlphaFoldDB" id="A0A1G6WZ89"/>
<sequence>MKKINLKSPRYILPLICLPFILILFSVFSRSSSLAKSQRDSAQMNLKSEIAEVSSQVQSQKLQDKLQAFQDKFTKGDGYSAVENLADEDPLKAEGSSVYSEKEKRMLDSIELSIRSRYAGMQKSTAGKQAIPLNNFSSAKEFSRSQLAQERALSAALSAMQPGDKPLELQQPRAKDPMELFRAQMAIIDSMGKANDPGRKSAEAKQKTLEEFSGGVKQSALKVSMVSPAKARNFNTITTLEKQGVNIPAVIDEQVTGFSGSRIRMRLLCDIWAGKFLIKKGSYLYGVISSFSAQRVQVSVSSALIDGEILPVNLSVYDRDGQRGIYVPSSVFREFSKELAGSSIGNLELNESGEEHKQLMSLLGRVFQSSSGAASRLIRQNKARINYASIIYLVDPGELKSRQNNFKEKEK</sequence>
<evidence type="ECO:0000313" key="3">
    <source>
        <dbReference type="Proteomes" id="UP000199455"/>
    </source>
</evidence>
<organism evidence="2 3">
    <name type="scientific">Pedobacter soli</name>
    <dbReference type="NCBI Taxonomy" id="390242"/>
    <lineage>
        <taxon>Bacteria</taxon>
        <taxon>Pseudomonadati</taxon>
        <taxon>Bacteroidota</taxon>
        <taxon>Sphingobacteriia</taxon>
        <taxon>Sphingobacteriales</taxon>
        <taxon>Sphingobacteriaceae</taxon>
        <taxon>Pedobacter</taxon>
    </lineage>
</organism>
<dbReference type="RefSeq" id="WP_090770424.1">
    <property type="nucleotide sequence ID" value="NZ_FMZH01000007.1"/>
</dbReference>
<keyword evidence="3" id="KW-1185">Reference proteome</keyword>
<dbReference type="STRING" id="390242.SAMN04488024_107177"/>
<feature type="domain" description="Conjugative transposon TraM C-terminal" evidence="1">
    <location>
        <begin position="247"/>
        <end position="393"/>
    </location>
</feature>
<evidence type="ECO:0000259" key="1">
    <source>
        <dbReference type="Pfam" id="PF12508"/>
    </source>
</evidence>
<dbReference type="Proteomes" id="UP000199455">
    <property type="component" value="Unassembled WGS sequence"/>
</dbReference>
<protein>
    <submittedName>
        <fullName evidence="2">Bacteroides conjugative transposon TraM protein</fullName>
    </submittedName>
</protein>